<sequence>MRGMIEAVLGAALCVCYCLAVSRHSVTEDTCLRNCTLDANEYSSVTLVTALYDIGRGNWSEWRRNFTIYLEHFKKVLSLNVHLAVFVDKSLLGFIKHNRQGKLDKTHVQVVQFSDLEIFQYYNPIKDTMNSPEFLENNEMLAHPEAFSPEYVILMNNKIFFMKTILDINPFRSTQFFWIDAGYGHGSDIFPKDGQWFPRNLMDIHRKITYIQLSAPMHYEDYVKNLLLHKIRVGPAFNGGFFGGDSQAVREYYHLYHKVFRSLLVESIVDDDQNVALLCYFELPRLFNLVDGDWYDVFKLFN</sequence>
<feature type="signal peptide" evidence="1">
    <location>
        <begin position="1"/>
        <end position="20"/>
    </location>
</feature>
<protein>
    <recommendedName>
        <fullName evidence="4">HtrL protein</fullName>
    </recommendedName>
</protein>
<reference evidence="2" key="1">
    <citation type="journal article" date="2021" name="Genome Biol. Evol.">
        <title>A High-Quality Reference Genome for a Parasitic Bivalve with Doubly Uniparental Inheritance (Bivalvia: Unionida).</title>
        <authorList>
            <person name="Smith C.H."/>
        </authorList>
    </citation>
    <scope>NUCLEOTIDE SEQUENCE</scope>
    <source>
        <strain evidence="2">CHS0354</strain>
    </source>
</reference>
<feature type="chain" id="PRO_5042280791" description="HtrL protein" evidence="1">
    <location>
        <begin position="21"/>
        <end position="302"/>
    </location>
</feature>
<keyword evidence="1" id="KW-0732">Signal</keyword>
<dbReference type="Proteomes" id="UP001195483">
    <property type="component" value="Unassembled WGS sequence"/>
</dbReference>
<evidence type="ECO:0000313" key="3">
    <source>
        <dbReference type="Proteomes" id="UP001195483"/>
    </source>
</evidence>
<dbReference type="EMBL" id="JAEAOA010001420">
    <property type="protein sequence ID" value="KAK3594539.1"/>
    <property type="molecule type" value="Genomic_DNA"/>
</dbReference>
<evidence type="ECO:0000256" key="1">
    <source>
        <dbReference type="SAM" id="SignalP"/>
    </source>
</evidence>
<dbReference type="InterPro" id="IPR011735">
    <property type="entry name" value="WlaTC/HtrL_glycosyltransf"/>
</dbReference>
<organism evidence="2 3">
    <name type="scientific">Potamilus streckersoni</name>
    <dbReference type="NCBI Taxonomy" id="2493646"/>
    <lineage>
        <taxon>Eukaryota</taxon>
        <taxon>Metazoa</taxon>
        <taxon>Spiralia</taxon>
        <taxon>Lophotrochozoa</taxon>
        <taxon>Mollusca</taxon>
        <taxon>Bivalvia</taxon>
        <taxon>Autobranchia</taxon>
        <taxon>Heteroconchia</taxon>
        <taxon>Palaeoheterodonta</taxon>
        <taxon>Unionida</taxon>
        <taxon>Unionoidea</taxon>
        <taxon>Unionidae</taxon>
        <taxon>Ambleminae</taxon>
        <taxon>Lampsilini</taxon>
        <taxon>Potamilus</taxon>
    </lineage>
</organism>
<evidence type="ECO:0000313" key="2">
    <source>
        <dbReference type="EMBL" id="KAK3594539.1"/>
    </source>
</evidence>
<dbReference type="Pfam" id="PF09612">
    <property type="entry name" value="HtrL_YibB"/>
    <property type="match status" value="1"/>
</dbReference>
<comment type="caution">
    <text evidence="2">The sequence shown here is derived from an EMBL/GenBank/DDBJ whole genome shotgun (WGS) entry which is preliminary data.</text>
</comment>
<keyword evidence="3" id="KW-1185">Reference proteome</keyword>
<reference evidence="2" key="2">
    <citation type="journal article" date="2021" name="Genome Biol. Evol.">
        <title>Developing a high-quality reference genome for a parasitic bivalve with doubly uniparental inheritance (Bivalvia: Unionida).</title>
        <authorList>
            <person name="Smith C.H."/>
        </authorList>
    </citation>
    <scope>NUCLEOTIDE SEQUENCE</scope>
    <source>
        <strain evidence="2">CHS0354</strain>
        <tissue evidence="2">Mantle</tissue>
    </source>
</reference>
<name>A0AAE0VYE1_9BIVA</name>
<gene>
    <name evidence="2" type="ORF">CHS0354_023595</name>
</gene>
<dbReference type="AlphaFoldDB" id="A0AAE0VYE1"/>
<proteinExistence type="predicted"/>
<accession>A0AAE0VYE1</accession>
<reference evidence="2" key="3">
    <citation type="submission" date="2023-05" db="EMBL/GenBank/DDBJ databases">
        <authorList>
            <person name="Smith C.H."/>
        </authorList>
    </citation>
    <scope>NUCLEOTIDE SEQUENCE</scope>
    <source>
        <strain evidence="2">CHS0354</strain>
        <tissue evidence="2">Mantle</tissue>
    </source>
</reference>
<evidence type="ECO:0008006" key="4">
    <source>
        <dbReference type="Google" id="ProtNLM"/>
    </source>
</evidence>